<organism evidence="2 3">
    <name type="scientific">Salinibacterium amurskyense</name>
    <dbReference type="NCBI Taxonomy" id="205941"/>
    <lineage>
        <taxon>Bacteria</taxon>
        <taxon>Bacillati</taxon>
        <taxon>Actinomycetota</taxon>
        <taxon>Actinomycetes</taxon>
        <taxon>Micrococcales</taxon>
        <taxon>Microbacteriaceae</taxon>
        <taxon>Salinibacterium</taxon>
    </lineage>
</organism>
<evidence type="ECO:0000256" key="1">
    <source>
        <dbReference type="ARBA" id="ARBA00010552"/>
    </source>
</evidence>
<reference evidence="2 3" key="1">
    <citation type="submission" date="2017-11" db="EMBL/GenBank/DDBJ databases">
        <title>Genomic Encyclopedia of Archaeal and Bacterial Type Strains, Phase II (KMG-II): From Individual Species to Whole Genera.</title>
        <authorList>
            <person name="Goeker M."/>
        </authorList>
    </citation>
    <scope>NUCLEOTIDE SEQUENCE [LARGE SCALE GENOMIC DNA]</scope>
    <source>
        <strain evidence="2 3">DSM 16400</strain>
    </source>
</reference>
<dbReference type="EMBL" id="PGFH01000001">
    <property type="protein sequence ID" value="PJJ82537.1"/>
    <property type="molecule type" value="Genomic_DNA"/>
</dbReference>
<dbReference type="PANTHER" id="PTHR11803:SF58">
    <property type="entry name" value="PROTEIN HMF1-RELATED"/>
    <property type="match status" value="1"/>
</dbReference>
<dbReference type="SUPFAM" id="SSF55298">
    <property type="entry name" value="YjgF-like"/>
    <property type="match status" value="1"/>
</dbReference>
<dbReference type="PANTHER" id="PTHR11803">
    <property type="entry name" value="2-IMINOBUTANOATE/2-IMINOPROPANOATE DEAMINASE RIDA"/>
    <property type="match status" value="1"/>
</dbReference>
<evidence type="ECO:0000313" key="3">
    <source>
        <dbReference type="Proteomes" id="UP000231742"/>
    </source>
</evidence>
<gene>
    <name evidence="2" type="ORF">CLV85_1739</name>
</gene>
<dbReference type="CDD" id="cd00448">
    <property type="entry name" value="YjgF_YER057c_UK114_family"/>
    <property type="match status" value="1"/>
</dbReference>
<comment type="caution">
    <text evidence="2">The sequence shown here is derived from an EMBL/GenBank/DDBJ whole genome shotgun (WGS) entry which is preliminary data.</text>
</comment>
<dbReference type="InterPro" id="IPR035959">
    <property type="entry name" value="RutC-like_sf"/>
</dbReference>
<proteinExistence type="inferred from homology"/>
<dbReference type="Proteomes" id="UP000231742">
    <property type="component" value="Unassembled WGS sequence"/>
</dbReference>
<dbReference type="AlphaFoldDB" id="A0A2M9D9Y2"/>
<accession>A0A2M9D9Y2</accession>
<sequence length="125" mass="13424">MFHAITTPDAPQPAGTYSSAVVAGSLVFLAGQGPFDKDSNRVGETFAEQVRQTFRNLETVAQAAGTSLENTVRYGVYLKTLDDFAEFNEIAAEFLTAPLPARTTIQANLRGFDVELDAIVALPAK</sequence>
<dbReference type="Gene3D" id="3.30.1330.40">
    <property type="entry name" value="RutC-like"/>
    <property type="match status" value="1"/>
</dbReference>
<evidence type="ECO:0000313" key="2">
    <source>
        <dbReference type="EMBL" id="PJJ82537.1"/>
    </source>
</evidence>
<name>A0A2M9D9Y2_9MICO</name>
<protein>
    <submittedName>
        <fullName evidence="2">Reactive intermediate/imine deaminase</fullName>
    </submittedName>
</protein>
<dbReference type="InterPro" id="IPR006175">
    <property type="entry name" value="YjgF/YER057c/UK114"/>
</dbReference>
<comment type="similarity">
    <text evidence="1">Belongs to the RutC family.</text>
</comment>
<dbReference type="OrthoDB" id="9815126at2"/>
<dbReference type="Pfam" id="PF01042">
    <property type="entry name" value="Ribonuc_L-PSP"/>
    <property type="match status" value="1"/>
</dbReference>
<dbReference type="RefSeq" id="WP_100389123.1">
    <property type="nucleotide sequence ID" value="NZ_BMZU01000001.1"/>
</dbReference>
<keyword evidence="3" id="KW-1185">Reference proteome</keyword>
<dbReference type="GO" id="GO:0005829">
    <property type="term" value="C:cytosol"/>
    <property type="evidence" value="ECO:0007669"/>
    <property type="project" value="TreeGrafter"/>
</dbReference>
<dbReference type="GO" id="GO:0019239">
    <property type="term" value="F:deaminase activity"/>
    <property type="evidence" value="ECO:0007669"/>
    <property type="project" value="TreeGrafter"/>
</dbReference>